<gene>
    <name evidence="1" type="ORF">IV80_GL001943</name>
</gene>
<protein>
    <submittedName>
        <fullName evidence="1">Uncharacterized protein</fullName>
    </submittedName>
</protein>
<organism evidence="1 2">
    <name type="scientific">Pediococcus cellicola</name>
    <dbReference type="NCBI Taxonomy" id="319652"/>
    <lineage>
        <taxon>Bacteria</taxon>
        <taxon>Bacillati</taxon>
        <taxon>Bacillota</taxon>
        <taxon>Bacilli</taxon>
        <taxon>Lactobacillales</taxon>
        <taxon>Lactobacillaceae</taxon>
        <taxon>Pediococcus</taxon>
    </lineage>
</organism>
<comment type="caution">
    <text evidence="1">The sequence shown here is derived from an EMBL/GenBank/DDBJ whole genome shotgun (WGS) entry which is preliminary data.</text>
</comment>
<reference evidence="1 2" key="1">
    <citation type="journal article" date="2015" name="Genome Announc.">
        <title>Expanding the biotechnology potential of lactobacilli through comparative genomics of 213 strains and associated genera.</title>
        <authorList>
            <person name="Sun Z."/>
            <person name="Harris H.M."/>
            <person name="McCann A."/>
            <person name="Guo C."/>
            <person name="Argimon S."/>
            <person name="Zhang W."/>
            <person name="Yang X."/>
            <person name="Jeffery I.B."/>
            <person name="Cooney J.C."/>
            <person name="Kagawa T.F."/>
            <person name="Liu W."/>
            <person name="Song Y."/>
            <person name="Salvetti E."/>
            <person name="Wrobel A."/>
            <person name="Rasinkangas P."/>
            <person name="Parkhill J."/>
            <person name="Rea M.C."/>
            <person name="O'Sullivan O."/>
            <person name="Ritari J."/>
            <person name="Douillard F.P."/>
            <person name="Paul Ross R."/>
            <person name="Yang R."/>
            <person name="Briner A.E."/>
            <person name="Felis G.E."/>
            <person name="de Vos W.M."/>
            <person name="Barrangou R."/>
            <person name="Klaenhammer T.R."/>
            <person name="Caufield P.W."/>
            <person name="Cui Y."/>
            <person name="Zhang H."/>
            <person name="O'Toole P.W."/>
        </authorList>
    </citation>
    <scope>NUCLEOTIDE SEQUENCE [LARGE SCALE GENOMIC DNA]</scope>
    <source>
        <strain evidence="1 2">DSM 17757</strain>
    </source>
</reference>
<evidence type="ECO:0000313" key="2">
    <source>
        <dbReference type="Proteomes" id="UP000051568"/>
    </source>
</evidence>
<dbReference type="AlphaFoldDB" id="A0A0R2IV42"/>
<sequence length="217" mass="24107">MWSFTSQSQSFFSTLPPNIRYAIKTERETLHITIKNANCKTKFKINNVISMTVATIIFTGKSKHNSVKDCVASVPTLKLVISNIASRIIEEVSTNMCGSTSPKDNLLKKIKSPKPPAKDKLSLTLRNICTQFIISSLKNEPLPLTCQSSTVRKVAIKLGTVNIVNITTKIRLIIINPTFNSKLPKTMSVRITEKLIKNHAKLIVKSDQAQLPAAKIF</sequence>
<evidence type="ECO:0000313" key="1">
    <source>
        <dbReference type="EMBL" id="KRN65437.1"/>
    </source>
</evidence>
<proteinExistence type="predicted"/>
<dbReference type="EMBL" id="JQBR01000009">
    <property type="protein sequence ID" value="KRN65437.1"/>
    <property type="molecule type" value="Genomic_DNA"/>
</dbReference>
<accession>A0A0R2IV42</accession>
<dbReference type="Proteomes" id="UP000051568">
    <property type="component" value="Unassembled WGS sequence"/>
</dbReference>
<dbReference type="STRING" id="319652.IV80_GL001943"/>
<keyword evidence="2" id="KW-1185">Reference proteome</keyword>
<name>A0A0R2IV42_9LACO</name>